<feature type="region of interest" description="Disordered" evidence="1">
    <location>
        <begin position="49"/>
        <end position="127"/>
    </location>
</feature>
<evidence type="ECO:0000256" key="1">
    <source>
        <dbReference type="SAM" id="MobiDB-lite"/>
    </source>
</evidence>
<comment type="caution">
    <text evidence="2">The sequence shown here is derived from an EMBL/GenBank/DDBJ whole genome shotgun (WGS) entry which is preliminary data.</text>
</comment>
<feature type="compositionally biased region" description="Basic and acidic residues" evidence="1">
    <location>
        <begin position="117"/>
        <end position="127"/>
    </location>
</feature>
<organism evidence="2 3">
    <name type="scientific">Luedemannella helvata</name>
    <dbReference type="NCBI Taxonomy" id="349315"/>
    <lineage>
        <taxon>Bacteria</taxon>
        <taxon>Bacillati</taxon>
        <taxon>Actinomycetota</taxon>
        <taxon>Actinomycetes</taxon>
        <taxon>Micromonosporales</taxon>
        <taxon>Micromonosporaceae</taxon>
        <taxon>Luedemannella</taxon>
    </lineage>
</organism>
<dbReference type="Proteomes" id="UP001500655">
    <property type="component" value="Unassembled WGS sequence"/>
</dbReference>
<evidence type="ECO:0000313" key="2">
    <source>
        <dbReference type="EMBL" id="GAA1747903.1"/>
    </source>
</evidence>
<evidence type="ECO:0000313" key="3">
    <source>
        <dbReference type="Proteomes" id="UP001500655"/>
    </source>
</evidence>
<dbReference type="EMBL" id="BAAALS010000007">
    <property type="protein sequence ID" value="GAA1747903.1"/>
    <property type="molecule type" value="Genomic_DNA"/>
</dbReference>
<feature type="compositionally biased region" description="Polar residues" evidence="1">
    <location>
        <begin position="63"/>
        <end position="76"/>
    </location>
</feature>
<keyword evidence="3" id="KW-1185">Reference proteome</keyword>
<sequence>MMLLRFVNGEVVVDFPADEPRPLLTRHTPIARRWAKRRVIRERYYTRNRPNVGMRGPARSIGERSSASGPTCPTTHPHSDVWAERRVIRERYYTRNRPNVSERTSGERASRRTSGRASERASEPSGE</sequence>
<accession>A0ABP4W607</accession>
<feature type="compositionally biased region" description="Basic and acidic residues" evidence="1">
    <location>
        <begin position="77"/>
        <end position="93"/>
    </location>
</feature>
<name>A0ABP4W607_9ACTN</name>
<reference evidence="3" key="1">
    <citation type="journal article" date="2019" name="Int. J. Syst. Evol. Microbiol.">
        <title>The Global Catalogue of Microorganisms (GCM) 10K type strain sequencing project: providing services to taxonomists for standard genome sequencing and annotation.</title>
        <authorList>
            <consortium name="The Broad Institute Genomics Platform"/>
            <consortium name="The Broad Institute Genome Sequencing Center for Infectious Disease"/>
            <person name="Wu L."/>
            <person name="Ma J."/>
        </authorList>
    </citation>
    <scope>NUCLEOTIDE SEQUENCE [LARGE SCALE GENOMIC DNA]</scope>
    <source>
        <strain evidence="3">JCM 13249</strain>
    </source>
</reference>
<protein>
    <submittedName>
        <fullName evidence="2">Uncharacterized protein</fullName>
    </submittedName>
</protein>
<proteinExistence type="predicted"/>
<gene>
    <name evidence="2" type="ORF">GCM10009681_18910</name>
</gene>